<reference evidence="4" key="1">
    <citation type="journal article" date="2019" name="Int. J. Syst. Evol. Microbiol.">
        <title>The Global Catalogue of Microorganisms (GCM) 10K type strain sequencing project: providing services to taxonomists for standard genome sequencing and annotation.</title>
        <authorList>
            <consortium name="The Broad Institute Genomics Platform"/>
            <consortium name="The Broad Institute Genome Sequencing Center for Infectious Disease"/>
            <person name="Wu L."/>
            <person name="Ma J."/>
        </authorList>
    </citation>
    <scope>NUCLEOTIDE SEQUENCE [LARGE SCALE GENOMIC DNA]</scope>
    <source>
        <strain evidence="4">JCM 17460</strain>
    </source>
</reference>
<feature type="domain" description="Conserved hypothetical protein CHP03032" evidence="2">
    <location>
        <begin position="32"/>
        <end position="362"/>
    </location>
</feature>
<feature type="region of interest" description="Disordered" evidence="1">
    <location>
        <begin position="1"/>
        <end position="26"/>
    </location>
</feature>
<evidence type="ECO:0000313" key="4">
    <source>
        <dbReference type="Proteomes" id="UP001500301"/>
    </source>
</evidence>
<dbReference type="InterPro" id="IPR017481">
    <property type="entry name" value="CHP03032"/>
</dbReference>
<dbReference type="NCBIfam" id="TIGR03032">
    <property type="entry name" value="TIGR03032 family protein"/>
    <property type="match status" value="1"/>
</dbReference>
<name>A0ABP6V0N9_9ACTN</name>
<dbReference type="RefSeq" id="WP_218233793.1">
    <property type="nucleotide sequence ID" value="NZ_BAABBB010000007.1"/>
</dbReference>
<protein>
    <submittedName>
        <fullName evidence="3">TIGR03032 family protein</fullName>
    </submittedName>
</protein>
<gene>
    <name evidence="3" type="ORF">GCM10022263_11430</name>
</gene>
<keyword evidence="4" id="KW-1185">Reference proteome</keyword>
<evidence type="ECO:0000259" key="2">
    <source>
        <dbReference type="Pfam" id="PF16261"/>
    </source>
</evidence>
<dbReference type="Pfam" id="PF16261">
    <property type="entry name" value="DUF4915"/>
    <property type="match status" value="1"/>
</dbReference>
<dbReference type="EMBL" id="BAABBB010000007">
    <property type="protein sequence ID" value="GAA3524634.1"/>
    <property type="molecule type" value="Genomic_DNA"/>
</dbReference>
<organism evidence="3 4">
    <name type="scientific">Nocardioides daeguensis</name>
    <dbReference type="NCBI Taxonomy" id="908359"/>
    <lineage>
        <taxon>Bacteria</taxon>
        <taxon>Bacillati</taxon>
        <taxon>Actinomycetota</taxon>
        <taxon>Actinomycetes</taxon>
        <taxon>Propionibacteriales</taxon>
        <taxon>Nocardioidaceae</taxon>
        <taxon>Nocardioides</taxon>
    </lineage>
</organism>
<accession>A0ABP6V0N9</accession>
<dbReference type="Proteomes" id="UP001500301">
    <property type="component" value="Unassembled WGS sequence"/>
</dbReference>
<evidence type="ECO:0000256" key="1">
    <source>
        <dbReference type="SAM" id="MobiDB-lite"/>
    </source>
</evidence>
<comment type="caution">
    <text evidence="3">The sequence shown here is derived from an EMBL/GenBank/DDBJ whole genome shotgun (WGS) entry which is preliminary data.</text>
</comment>
<proteinExistence type="predicted"/>
<sequence length="374" mass="39802">MTTRVGSDDTASGVRPATSGAGTPVSWTHSASLPEILTRAGCSLLVSTYQAGQLVAIGTDAARINLSFRHFDRAMGVAVDPADGPSASGRTGPGLTVGSKNQVWSLRSFPDIAGQLPGARYDACYLPRTSIFTGPVQGHEVVWGRDPNGVPELWMVNTAFSCLVGLAAPDRAEHNFVPRWRPPFITSMAAEDRCHLNGLALRDERPAFVSLMAATDEPAGWRRLPKASGMVLDVASGQPVTTGIVMPHSPRWHDGQLYVLNSGVGHLQRVDVDSGRRDVVAALPGYTRGLAIHDGLAFVGLSRIRETAIFGDVPLAEYHDQLKCGLGVIDLASGATVATFEFTDAIEEIFDVQVLPDVRCPALSGPDTGEIWIA</sequence>
<evidence type="ECO:0000313" key="3">
    <source>
        <dbReference type="EMBL" id="GAA3524634.1"/>
    </source>
</evidence>